<feature type="compositionally biased region" description="Basic and acidic residues" evidence="21">
    <location>
        <begin position="795"/>
        <end position="810"/>
    </location>
</feature>
<evidence type="ECO:0000256" key="14">
    <source>
        <dbReference type="ARBA" id="ARBA00032819"/>
    </source>
</evidence>
<dbReference type="RefSeq" id="XP_032830627.1">
    <property type="nucleotide sequence ID" value="XM_032974736.1"/>
</dbReference>
<evidence type="ECO:0000313" key="23">
    <source>
        <dbReference type="Proteomes" id="UP001318040"/>
    </source>
</evidence>
<dbReference type="InterPro" id="IPR057285">
    <property type="entry name" value="Pre-PUA_NSUN2"/>
</dbReference>
<feature type="compositionally biased region" description="Basic and acidic residues" evidence="21">
    <location>
        <begin position="61"/>
        <end position="73"/>
    </location>
</feature>
<evidence type="ECO:0000256" key="17">
    <source>
        <dbReference type="ARBA" id="ARBA00049286"/>
    </source>
</evidence>
<feature type="region of interest" description="Disordered" evidence="21">
    <location>
        <begin position="765"/>
        <end position="843"/>
    </location>
</feature>
<dbReference type="InterPro" id="IPR029063">
    <property type="entry name" value="SAM-dependent_MTases_sf"/>
</dbReference>
<dbReference type="PANTHER" id="PTHR22808:SF1">
    <property type="entry name" value="RNA CYTOSINE-C(5)-METHYLTRANSFERASE NSUN2-RELATED"/>
    <property type="match status" value="1"/>
</dbReference>
<keyword evidence="11" id="KW-0539">Nucleus</keyword>
<comment type="catalytic activity">
    <reaction evidence="18">
        <text>cytidine(48) in tRNA + S-adenosyl-L-methionine = 5-methylcytidine(48) in tRNA + S-adenosyl-L-homocysteine + H(+)</text>
        <dbReference type="Rhea" id="RHEA:42948"/>
        <dbReference type="Rhea" id="RHEA-COMP:10293"/>
        <dbReference type="Rhea" id="RHEA-COMP:10297"/>
        <dbReference type="ChEBI" id="CHEBI:15378"/>
        <dbReference type="ChEBI" id="CHEBI:57856"/>
        <dbReference type="ChEBI" id="CHEBI:59789"/>
        <dbReference type="ChEBI" id="CHEBI:74483"/>
        <dbReference type="ChEBI" id="CHEBI:82748"/>
    </reaction>
    <physiologicalReaction direction="left-to-right" evidence="18">
        <dbReference type="Rhea" id="RHEA:42949"/>
    </physiologicalReaction>
</comment>
<dbReference type="CTD" id="54888"/>
<feature type="compositionally biased region" description="Low complexity" evidence="21">
    <location>
        <begin position="832"/>
        <end position="843"/>
    </location>
</feature>
<evidence type="ECO:0000256" key="7">
    <source>
        <dbReference type="ARBA" id="ARBA00022679"/>
    </source>
</evidence>
<feature type="region of interest" description="Disordered" evidence="21">
    <location>
        <begin position="493"/>
        <end position="534"/>
    </location>
</feature>
<protein>
    <recommendedName>
        <fullName evidence="4">tRNA (cytosine(34)-C(5))-methyltransferase</fullName>
        <ecNumber evidence="4">2.1.1.203</ecNumber>
    </recommendedName>
    <alternativeName>
        <fullName evidence="13">NOL1/NOP2/Sun domain family member 2</fullName>
    </alternativeName>
    <alternativeName>
        <fullName evidence="14">mRNA cytosine C(5)-methyltransferase</fullName>
    </alternativeName>
    <alternativeName>
        <fullName evidence="12">tRNA cytosine C(5)-methyltransferase</fullName>
    </alternativeName>
</protein>
<evidence type="ECO:0000256" key="13">
    <source>
        <dbReference type="ARBA" id="ARBA00032770"/>
    </source>
</evidence>
<evidence type="ECO:0000256" key="1">
    <source>
        <dbReference type="ARBA" id="ARBA00004123"/>
    </source>
</evidence>
<feature type="binding site" evidence="20">
    <location>
        <begin position="227"/>
        <end position="233"/>
    </location>
    <ligand>
        <name>S-adenosyl-L-methionine</name>
        <dbReference type="ChEBI" id="CHEBI:59789"/>
    </ligand>
</feature>
<evidence type="ECO:0000256" key="20">
    <source>
        <dbReference type="PROSITE-ProRule" id="PRU01023"/>
    </source>
</evidence>
<comment type="subcellular location">
    <subcellularLocation>
        <location evidence="1">Nucleus</location>
    </subcellularLocation>
    <subcellularLocation>
        <location evidence="2">Secreted</location>
        <location evidence="2">Extracellular exosome</location>
    </subcellularLocation>
</comment>
<keyword evidence="7 20" id="KW-0808">Transferase</keyword>
<dbReference type="InterPro" id="IPR057286">
    <property type="entry name" value="PUA_NSUN2"/>
</dbReference>
<reference evidence="24" key="1">
    <citation type="submission" date="2025-08" db="UniProtKB">
        <authorList>
            <consortium name="RefSeq"/>
        </authorList>
    </citation>
    <scope>IDENTIFICATION</scope>
    <source>
        <tissue evidence="24">Sperm</tissue>
    </source>
</reference>
<dbReference type="GO" id="GO:0005576">
    <property type="term" value="C:extracellular region"/>
    <property type="evidence" value="ECO:0007669"/>
    <property type="project" value="UniProtKB-SubCell"/>
</dbReference>
<dbReference type="Gene3D" id="3.40.50.150">
    <property type="entry name" value="Vaccinia Virus protein VP39"/>
    <property type="match status" value="1"/>
</dbReference>
<evidence type="ECO:0000256" key="10">
    <source>
        <dbReference type="ARBA" id="ARBA00022884"/>
    </source>
</evidence>
<comment type="catalytic activity">
    <reaction evidence="15">
        <text>cytidine(49) in tRNA + S-adenosyl-L-methionine = 5-methylcytidine(49) in tRNA + S-adenosyl-L-homocysteine + H(+)</text>
        <dbReference type="Rhea" id="RHEA:42952"/>
        <dbReference type="Rhea" id="RHEA-COMP:10294"/>
        <dbReference type="Rhea" id="RHEA-COMP:10385"/>
        <dbReference type="ChEBI" id="CHEBI:15378"/>
        <dbReference type="ChEBI" id="CHEBI:57856"/>
        <dbReference type="ChEBI" id="CHEBI:59789"/>
        <dbReference type="ChEBI" id="CHEBI:74483"/>
        <dbReference type="ChEBI" id="CHEBI:82748"/>
    </reaction>
    <physiologicalReaction direction="left-to-right" evidence="15">
        <dbReference type="Rhea" id="RHEA:42953"/>
    </physiologicalReaction>
</comment>
<comment type="catalytic activity">
    <reaction evidence="17">
        <text>cytidine(34) in tRNA precursor + S-adenosyl-L-methionine = 5-methylcytidine(34) in tRNA precursor + S-adenosyl-L-homocysteine + H(+)</text>
        <dbReference type="Rhea" id="RHEA:42940"/>
        <dbReference type="Rhea" id="RHEA-COMP:10291"/>
        <dbReference type="Rhea" id="RHEA-COMP:10295"/>
        <dbReference type="ChEBI" id="CHEBI:15378"/>
        <dbReference type="ChEBI" id="CHEBI:57856"/>
        <dbReference type="ChEBI" id="CHEBI:59789"/>
        <dbReference type="ChEBI" id="CHEBI:74483"/>
        <dbReference type="ChEBI" id="CHEBI:82748"/>
        <dbReference type="EC" id="2.1.1.203"/>
    </reaction>
    <physiologicalReaction direction="left-to-right" evidence="17">
        <dbReference type="Rhea" id="RHEA:42941"/>
    </physiologicalReaction>
</comment>
<dbReference type="InterPro" id="IPR001678">
    <property type="entry name" value="MeTrfase_RsmB-F_NOP2_dom"/>
</dbReference>
<feature type="compositionally biased region" description="Gly residues" evidence="21">
    <location>
        <begin position="769"/>
        <end position="780"/>
    </location>
</feature>
<dbReference type="PRINTS" id="PR02008">
    <property type="entry name" value="RCMTFAMILY"/>
</dbReference>
<feature type="binding site" evidence="20">
    <location>
        <position position="258"/>
    </location>
    <ligand>
        <name>S-adenosyl-L-methionine</name>
        <dbReference type="ChEBI" id="CHEBI:59789"/>
    </ligand>
</feature>
<dbReference type="GO" id="GO:0000049">
    <property type="term" value="F:tRNA binding"/>
    <property type="evidence" value="ECO:0007669"/>
    <property type="project" value="UniProtKB-KW"/>
</dbReference>
<keyword evidence="10 20" id="KW-0694">RNA-binding</keyword>
<evidence type="ECO:0000256" key="12">
    <source>
        <dbReference type="ARBA" id="ARBA00032179"/>
    </source>
</evidence>
<evidence type="ECO:0000256" key="19">
    <source>
        <dbReference type="ARBA" id="ARBA00049365"/>
    </source>
</evidence>
<dbReference type="PANTHER" id="PTHR22808">
    <property type="entry name" value="NCL1 YEAST -RELATED NOL1/NOP2/FMU SUN DOMAIN-CONTAINING"/>
    <property type="match status" value="1"/>
</dbReference>
<dbReference type="PRINTS" id="PR02011">
    <property type="entry name" value="RCMTNCL1"/>
</dbReference>
<dbReference type="EC" id="2.1.1.203" evidence="4"/>
<gene>
    <name evidence="24" type="primary">NSUN2</name>
</gene>
<organism evidence="23 24">
    <name type="scientific">Petromyzon marinus</name>
    <name type="common">Sea lamprey</name>
    <dbReference type="NCBI Taxonomy" id="7757"/>
    <lineage>
        <taxon>Eukaryota</taxon>
        <taxon>Metazoa</taxon>
        <taxon>Chordata</taxon>
        <taxon>Craniata</taxon>
        <taxon>Vertebrata</taxon>
        <taxon>Cyclostomata</taxon>
        <taxon>Hyperoartia</taxon>
        <taxon>Petromyzontiformes</taxon>
        <taxon>Petromyzontidae</taxon>
        <taxon>Petromyzon</taxon>
    </lineage>
</organism>
<name>A0AAJ7U9A6_PETMA</name>
<evidence type="ECO:0000256" key="2">
    <source>
        <dbReference type="ARBA" id="ARBA00004550"/>
    </source>
</evidence>
<comment type="similarity">
    <text evidence="3 20">Belongs to the class I-like SAM-binding methyltransferase superfamily. RsmB/NOP family.</text>
</comment>
<evidence type="ECO:0000256" key="5">
    <source>
        <dbReference type="ARBA" id="ARBA00022555"/>
    </source>
</evidence>
<evidence type="ECO:0000256" key="6">
    <source>
        <dbReference type="ARBA" id="ARBA00022603"/>
    </source>
</evidence>
<dbReference type="Pfam" id="PF25376">
    <property type="entry name" value="Pre-PUA_NSUN2"/>
    <property type="match status" value="1"/>
</dbReference>
<evidence type="ECO:0000256" key="18">
    <source>
        <dbReference type="ARBA" id="ARBA00049323"/>
    </source>
</evidence>
<dbReference type="Pfam" id="PF25378">
    <property type="entry name" value="PUA_NSUN2"/>
    <property type="match status" value="1"/>
</dbReference>
<dbReference type="InterPro" id="IPR023267">
    <property type="entry name" value="RCMT"/>
</dbReference>
<feature type="compositionally biased region" description="Low complexity" evidence="21">
    <location>
        <begin position="503"/>
        <end position="520"/>
    </location>
</feature>
<evidence type="ECO:0000259" key="22">
    <source>
        <dbReference type="PROSITE" id="PS51686"/>
    </source>
</evidence>
<dbReference type="GO" id="GO:0030488">
    <property type="term" value="P:tRNA methylation"/>
    <property type="evidence" value="ECO:0007669"/>
    <property type="project" value="TreeGrafter"/>
</dbReference>
<feature type="compositionally biased region" description="Low complexity" evidence="21">
    <location>
        <begin position="811"/>
        <end position="824"/>
    </location>
</feature>
<dbReference type="GO" id="GO:0016428">
    <property type="term" value="F:tRNA (cytidine-5-)-methyltransferase activity"/>
    <property type="evidence" value="ECO:0007669"/>
    <property type="project" value="InterPro"/>
</dbReference>
<evidence type="ECO:0000256" key="11">
    <source>
        <dbReference type="ARBA" id="ARBA00023242"/>
    </source>
</evidence>
<comment type="catalytic activity">
    <reaction evidence="16">
        <text>cytidine(50) in tRNA + S-adenosyl-L-methionine = 5-methylcytidine(50) in tRNA + S-adenosyl-L-homocysteine + H(+)</text>
        <dbReference type="Rhea" id="RHEA:61488"/>
        <dbReference type="Rhea" id="RHEA-COMP:15838"/>
        <dbReference type="Rhea" id="RHEA-COMP:15839"/>
        <dbReference type="ChEBI" id="CHEBI:15378"/>
        <dbReference type="ChEBI" id="CHEBI:57856"/>
        <dbReference type="ChEBI" id="CHEBI:59789"/>
        <dbReference type="ChEBI" id="CHEBI:74483"/>
        <dbReference type="ChEBI" id="CHEBI:82748"/>
    </reaction>
    <physiologicalReaction direction="left-to-right" evidence="16">
        <dbReference type="Rhea" id="RHEA:61489"/>
    </physiologicalReaction>
</comment>
<evidence type="ECO:0000256" key="21">
    <source>
        <dbReference type="SAM" id="MobiDB-lite"/>
    </source>
</evidence>
<sequence>MQTPLRLWERVVARGGAGGGGGGGFWARLEFASSLQLASPARLQCRSVAMTRRKRPGMKKPAAERRDGGDGGERGGWGAGYAEIVKENKQFEAYYQEQAIVPKDEWGAFMEALREPLPATFRITGYKSHADELLRCLKSKFFSELVGLEVDGQPVEAPQQLEWYPNEFGWQVNLSRKSIRKCHLLEAFHQFLITETESGNISRQEAVSMIPPLLLKVEPHHKVLDMCAAPGSKTAQLIEMLHSDMSTPLPDGFIIANDSDNKRCYLLVHQSKRLHSPCVIVCNHDAGSLPLLQMTPATSAAAGEAAATATAATTRRFLRFDRILADVPCSGDGTLRKNIDVWKKWTPGNGLNMHGLQRRISVRGAELLAVGGRMVYSTCSLNPVENEAVVASLLHSSQGALELVDVSEELTQLKRMPGLTAWKVMTKDGSWFENLESVPPERRAQLRQTMFPPPDPAVLQSLNLHRCVRILPHHQNTGGFFVAVLEKKREMPWNKRQRNVHNSKAASSASADADGTANADADAEDSGKPADDAVADADAAALAEPSPAIHDGVCGPPPSKKFKLHGYKEDPFVFMREDDPIFPSIKGFYKLAAGFPLRNLLTRTHEGKKRHLYLVSSQVRDIMIHNSQRVKIINTGVKAWSRNADGEEFGCAFRLGQEAIYTLFPYVGDRVVSVPYTDIVVLLTQENPFLGKFSLEARNQAKPLGIGSVVLKYEPDPEQPDSPRCPIILCGWRGKTSLRCFVAKNERLHYLRMLGIDVALPRPAEGGDAEGTGGGNGAGDNGSADACPPAVGASERSDTGAAREETERDGAGWAATTLAADATLAGGGGDAAGESGTATVEKP</sequence>
<dbReference type="AlphaFoldDB" id="A0AAJ7U9A6"/>
<dbReference type="PROSITE" id="PS51686">
    <property type="entry name" value="SAM_MT_RSMB_NOP"/>
    <property type="match status" value="1"/>
</dbReference>
<evidence type="ECO:0000256" key="3">
    <source>
        <dbReference type="ARBA" id="ARBA00007494"/>
    </source>
</evidence>
<keyword evidence="8 20" id="KW-0949">S-adenosyl-L-methionine</keyword>
<dbReference type="KEGG" id="pmrn:116954204"/>
<dbReference type="SUPFAM" id="SSF53335">
    <property type="entry name" value="S-adenosyl-L-methionine-dependent methyltransferases"/>
    <property type="match status" value="1"/>
</dbReference>
<feature type="domain" description="SAM-dependent MTase RsmB/NOP-type" evidence="22">
    <location>
        <begin position="109"/>
        <end position="488"/>
    </location>
</feature>
<comment type="catalytic activity">
    <reaction evidence="19">
        <text>a cytidine in mRNA + S-adenosyl-L-methionine = a 5-methylcytidine in mRNA + S-adenosyl-L-homocysteine + H(+)</text>
        <dbReference type="Rhea" id="RHEA:61464"/>
        <dbReference type="Rhea" id="RHEA-COMP:15145"/>
        <dbReference type="Rhea" id="RHEA-COMP:15826"/>
        <dbReference type="ChEBI" id="CHEBI:15378"/>
        <dbReference type="ChEBI" id="CHEBI:57856"/>
        <dbReference type="ChEBI" id="CHEBI:59789"/>
        <dbReference type="ChEBI" id="CHEBI:74483"/>
        <dbReference type="ChEBI" id="CHEBI:82748"/>
    </reaction>
    <physiologicalReaction direction="left-to-right" evidence="19">
        <dbReference type="Rhea" id="RHEA:61465"/>
    </physiologicalReaction>
</comment>
<feature type="region of interest" description="Disordered" evidence="21">
    <location>
        <begin position="49"/>
        <end position="75"/>
    </location>
</feature>
<evidence type="ECO:0000256" key="9">
    <source>
        <dbReference type="ARBA" id="ARBA00022694"/>
    </source>
</evidence>
<feature type="binding site" evidence="20">
    <location>
        <position position="285"/>
    </location>
    <ligand>
        <name>S-adenosyl-L-methionine</name>
        <dbReference type="ChEBI" id="CHEBI:59789"/>
    </ligand>
</feature>
<keyword evidence="9" id="KW-0819">tRNA processing</keyword>
<dbReference type="PROSITE" id="PS01153">
    <property type="entry name" value="NOL1_NOP2_SUN"/>
    <property type="match status" value="1"/>
</dbReference>
<keyword evidence="23" id="KW-1185">Reference proteome</keyword>
<dbReference type="Pfam" id="PF01189">
    <property type="entry name" value="Methyltr_RsmB-F"/>
    <property type="match status" value="1"/>
</dbReference>
<evidence type="ECO:0000313" key="24">
    <source>
        <dbReference type="RefSeq" id="XP_032830627.1"/>
    </source>
</evidence>
<evidence type="ECO:0000256" key="4">
    <source>
        <dbReference type="ARBA" id="ARBA00012629"/>
    </source>
</evidence>
<dbReference type="InterPro" id="IPR049560">
    <property type="entry name" value="MeTrfase_RsmB-F_NOP2_cat"/>
</dbReference>
<keyword evidence="6 20" id="KW-0489">Methyltransferase</keyword>
<evidence type="ECO:0000256" key="15">
    <source>
        <dbReference type="ARBA" id="ARBA00048755"/>
    </source>
</evidence>
<accession>A0AAJ7U9A6</accession>
<proteinExistence type="inferred from homology"/>
<feature type="binding site" evidence="20">
    <location>
        <position position="326"/>
    </location>
    <ligand>
        <name>S-adenosyl-L-methionine</name>
        <dbReference type="ChEBI" id="CHEBI:59789"/>
    </ligand>
</feature>
<evidence type="ECO:0000256" key="8">
    <source>
        <dbReference type="ARBA" id="ARBA00022691"/>
    </source>
</evidence>
<dbReference type="GO" id="GO:0005737">
    <property type="term" value="C:cytoplasm"/>
    <property type="evidence" value="ECO:0007669"/>
    <property type="project" value="TreeGrafter"/>
</dbReference>
<feature type="active site" description="Nucleophile" evidence="20">
    <location>
        <position position="379"/>
    </location>
</feature>
<evidence type="ECO:0000256" key="16">
    <source>
        <dbReference type="ARBA" id="ARBA00048936"/>
    </source>
</evidence>
<dbReference type="InterPro" id="IPR023270">
    <property type="entry name" value="RCMT_NCL1"/>
</dbReference>
<dbReference type="GO" id="GO:0005634">
    <property type="term" value="C:nucleus"/>
    <property type="evidence" value="ECO:0007669"/>
    <property type="project" value="UniProtKB-SubCell"/>
</dbReference>
<dbReference type="Proteomes" id="UP001318040">
    <property type="component" value="Chromosome 54"/>
</dbReference>
<dbReference type="InterPro" id="IPR018314">
    <property type="entry name" value="RsmB/NOL1/NOP2-like_CS"/>
</dbReference>
<keyword evidence="5" id="KW-0820">tRNA-binding</keyword>